<sequence length="179" mass="20427">MKNSDFFTPSRHFTHQTSLQAEKVKINLKKSFKPTSTTNEILSRLSSNNRIKSYEGQVSENKFVITRSTITEGEKGYMHLSPIAQGVIKENQSGSKIICKVENTKFVHVSTLSFFTFFVIATIFAIIFILIPLDKKLIGVTIISGITALFLFLVYYFTSKYRTKKLEKEIIEIIEGKNK</sequence>
<keyword evidence="3" id="KW-1185">Reference proteome</keyword>
<gene>
    <name evidence="2" type="ordered locus">Fleli_1336</name>
</gene>
<evidence type="ECO:0000256" key="1">
    <source>
        <dbReference type="SAM" id="Phobius"/>
    </source>
</evidence>
<accession>I4AII3</accession>
<proteinExistence type="predicted"/>
<name>I4AII3_BERLS</name>
<evidence type="ECO:0000313" key="3">
    <source>
        <dbReference type="Proteomes" id="UP000006054"/>
    </source>
</evidence>
<dbReference type="EMBL" id="CP003345">
    <property type="protein sequence ID" value="AFM03768.1"/>
    <property type="molecule type" value="Genomic_DNA"/>
</dbReference>
<organism evidence="2 3">
    <name type="scientific">Bernardetia litoralis (strain ATCC 23117 / DSM 6794 / NBRC 15988 / NCIMB 1366 / Fx l1 / Sio-4)</name>
    <name type="common">Flexibacter litoralis</name>
    <dbReference type="NCBI Taxonomy" id="880071"/>
    <lineage>
        <taxon>Bacteria</taxon>
        <taxon>Pseudomonadati</taxon>
        <taxon>Bacteroidota</taxon>
        <taxon>Cytophagia</taxon>
        <taxon>Cytophagales</taxon>
        <taxon>Bernardetiaceae</taxon>
        <taxon>Bernardetia</taxon>
    </lineage>
</organism>
<feature type="transmembrane region" description="Helical" evidence="1">
    <location>
        <begin position="137"/>
        <end position="158"/>
    </location>
</feature>
<dbReference type="AlphaFoldDB" id="I4AII3"/>
<protein>
    <submittedName>
        <fullName evidence="2">Uncharacterized protein</fullName>
    </submittedName>
</protein>
<keyword evidence="1" id="KW-0472">Membrane</keyword>
<dbReference type="KEGG" id="fli:Fleli_1336"/>
<dbReference type="RefSeq" id="WP_014797225.1">
    <property type="nucleotide sequence ID" value="NC_018018.1"/>
</dbReference>
<feature type="transmembrane region" description="Helical" evidence="1">
    <location>
        <begin position="106"/>
        <end position="131"/>
    </location>
</feature>
<reference evidence="3" key="1">
    <citation type="submission" date="2012-06" db="EMBL/GenBank/DDBJ databases">
        <title>The complete genome of Flexibacter litoralis DSM 6794.</title>
        <authorList>
            <person name="Lucas S."/>
            <person name="Copeland A."/>
            <person name="Lapidus A."/>
            <person name="Glavina del Rio T."/>
            <person name="Dalin E."/>
            <person name="Tice H."/>
            <person name="Bruce D."/>
            <person name="Goodwin L."/>
            <person name="Pitluck S."/>
            <person name="Peters L."/>
            <person name="Ovchinnikova G."/>
            <person name="Lu M."/>
            <person name="Kyrpides N."/>
            <person name="Mavromatis K."/>
            <person name="Ivanova N."/>
            <person name="Brettin T."/>
            <person name="Detter J.C."/>
            <person name="Han C."/>
            <person name="Larimer F."/>
            <person name="Land M."/>
            <person name="Hauser L."/>
            <person name="Markowitz V."/>
            <person name="Cheng J.-F."/>
            <person name="Hugenholtz P."/>
            <person name="Woyke T."/>
            <person name="Wu D."/>
            <person name="Spring S."/>
            <person name="Lang E."/>
            <person name="Kopitz M."/>
            <person name="Brambilla E."/>
            <person name="Klenk H.-P."/>
            <person name="Eisen J.A."/>
        </authorList>
    </citation>
    <scope>NUCLEOTIDE SEQUENCE [LARGE SCALE GENOMIC DNA]</scope>
    <source>
        <strain evidence="3">ATCC 23117 / DSM 6794 / NBRC 15988 / NCIMB 1366 / Sio-4</strain>
    </source>
</reference>
<dbReference type="Proteomes" id="UP000006054">
    <property type="component" value="Chromosome"/>
</dbReference>
<evidence type="ECO:0000313" key="2">
    <source>
        <dbReference type="EMBL" id="AFM03768.1"/>
    </source>
</evidence>
<dbReference type="HOGENOM" id="CLU_1560688_0_0_10"/>
<keyword evidence="1" id="KW-1133">Transmembrane helix</keyword>
<keyword evidence="1" id="KW-0812">Transmembrane</keyword>